<dbReference type="Gene3D" id="3.30.420.240">
    <property type="match status" value="1"/>
</dbReference>
<evidence type="ECO:0000256" key="1">
    <source>
        <dbReference type="SAM" id="MobiDB-lite"/>
    </source>
</evidence>
<organism evidence="2 3">
    <name type="scientific">Candidatus Magnetaquiglobus chichijimensis</name>
    <dbReference type="NCBI Taxonomy" id="3141448"/>
    <lineage>
        <taxon>Bacteria</taxon>
        <taxon>Pseudomonadati</taxon>
        <taxon>Pseudomonadota</taxon>
        <taxon>Magnetococcia</taxon>
        <taxon>Magnetococcales</taxon>
        <taxon>Candidatus Magnetaquicoccaceae</taxon>
        <taxon>Candidatus Magnetaquiglobus</taxon>
    </lineage>
</organism>
<comment type="caution">
    <text evidence="2">The sequence shown here is derived from an EMBL/GenBank/DDBJ whole genome shotgun (WGS) entry which is preliminary data.</text>
</comment>
<dbReference type="NCBIfam" id="TIGR01630">
    <property type="entry name" value="psiM2_ORF9"/>
    <property type="match status" value="1"/>
</dbReference>
<dbReference type="Gene3D" id="3.40.50.300">
    <property type="entry name" value="P-loop containing nucleotide triphosphate hydrolases"/>
    <property type="match status" value="1"/>
</dbReference>
<dbReference type="InterPro" id="IPR027417">
    <property type="entry name" value="P-loop_NTPase"/>
</dbReference>
<dbReference type="InterPro" id="IPR006517">
    <property type="entry name" value="Phage_terminase_lsu-like_C"/>
</dbReference>
<accession>A0ABQ0CDH1</accession>
<protein>
    <recommendedName>
        <fullName evidence="4">Phage protein</fullName>
    </recommendedName>
</protein>
<name>A0ABQ0CDH1_9PROT</name>
<reference evidence="2 3" key="1">
    <citation type="submission" date="2024-05" db="EMBL/GenBank/DDBJ databases">
        <authorList>
            <consortium name="Candidatus Magnetaquicoccaceae bacterium FCR-1 genome sequencing consortium"/>
            <person name="Shimoshige H."/>
            <person name="Shimamura S."/>
            <person name="Taoka A."/>
            <person name="Kobayashi H."/>
            <person name="Maekawa T."/>
        </authorList>
    </citation>
    <scope>NUCLEOTIDE SEQUENCE [LARGE SCALE GENOMIC DNA]</scope>
    <source>
        <strain evidence="2 3">FCR-1</strain>
    </source>
</reference>
<reference evidence="2 3" key="2">
    <citation type="submission" date="2024-09" db="EMBL/GenBank/DDBJ databases">
        <title>Draft genome sequence of Candidatus Magnetaquicoccaceae bacterium FCR-1.</title>
        <authorList>
            <person name="Shimoshige H."/>
            <person name="Shimamura S."/>
            <person name="Taoka A."/>
            <person name="Kobayashi H."/>
            <person name="Maekawa T."/>
        </authorList>
    </citation>
    <scope>NUCLEOTIDE SEQUENCE [LARGE SCALE GENOMIC DNA]</scope>
    <source>
        <strain evidence="2 3">FCR-1</strain>
    </source>
</reference>
<feature type="region of interest" description="Disordered" evidence="1">
    <location>
        <begin position="1"/>
        <end position="24"/>
    </location>
</feature>
<evidence type="ECO:0000313" key="3">
    <source>
        <dbReference type="Proteomes" id="UP001628193"/>
    </source>
</evidence>
<dbReference type="EMBL" id="BAAFGK010000005">
    <property type="protein sequence ID" value="GAB0058928.1"/>
    <property type="molecule type" value="Genomic_DNA"/>
</dbReference>
<proteinExistence type="predicted"/>
<sequence length="577" mass="64127">MMDRQDSRRGLPPPSVNARPTTSSRFRRDLAELGQQLRAVIGHRVDGFDVDRVEADARRLEAIRSLRHFARVYFPHYVSDSESLLHTWLFERLPLLGAGAGRGCRLAVAAPRGEAKSTLITQIFVLWRLLTGRSRFILIVMDAQHQAATMLEAIKAELEVNPRLKRDFPDRCGAGNVWRANVLVSRGGVKIQAAGSGARLRGLRHGAARPDLVICDDLENDERVRMRTQRDKLENWLKKTVLRLGPPDGSMDLILVGTVLHHDSVLARLLADGAWESRRFQAIVRWPDDMTAWERWREMLLVEGETAADAFYRERRASMEAGAIVSWPGMRSLESLMKIRVRDGADAFDAELQNQPMQENAPFAALHFWNGEPGAWLCFGAVDPSLGKSGGRGDPSAILVGGYDPASGVLHLLEADIRRRSPDRIIADVIALQARHGCRAWVVETVQFQEFFKDELVKRSAQAGVPVPARGVKPTRDKGLRIGALQPHVANGLIRFRREQTVLLDQLRHWGEPDAHDDGPDALEMLWRAAREGAGTVGEFHALGVPRVGWESLERLDAGLGAEGFGSLPGGVGWHGF</sequence>
<evidence type="ECO:0000313" key="2">
    <source>
        <dbReference type="EMBL" id="GAB0058928.1"/>
    </source>
</evidence>
<dbReference type="RefSeq" id="WP_420906645.1">
    <property type="nucleotide sequence ID" value="NZ_BAAFGK010000005.1"/>
</dbReference>
<dbReference type="Proteomes" id="UP001628193">
    <property type="component" value="Unassembled WGS sequence"/>
</dbReference>
<keyword evidence="3" id="KW-1185">Reference proteome</keyword>
<evidence type="ECO:0008006" key="4">
    <source>
        <dbReference type="Google" id="ProtNLM"/>
    </source>
</evidence>
<gene>
    <name evidence="2" type="ORF">SIID45300_03288</name>
</gene>